<dbReference type="Gene3D" id="2.40.128.410">
    <property type="match status" value="1"/>
</dbReference>
<keyword evidence="2" id="KW-1185">Reference proteome</keyword>
<proteinExistence type="predicted"/>
<dbReference type="EMBL" id="JAODOP010000004">
    <property type="protein sequence ID" value="MEF3835553.1"/>
    <property type="molecule type" value="Genomic_DNA"/>
</dbReference>
<dbReference type="RefSeq" id="WP_303307838.1">
    <property type="nucleotide sequence ID" value="NZ_JAODOP010000004.1"/>
</dbReference>
<dbReference type="Pfam" id="PF14059">
    <property type="entry name" value="DUF4251"/>
    <property type="match status" value="1"/>
</dbReference>
<name>A0ABU7XXV5_9FLAO</name>
<reference evidence="1 2" key="1">
    <citation type="submission" date="2022-09" db="EMBL/GenBank/DDBJ databases">
        <title>Genome sequencing of Flavivirga sp. MEBiC05379.</title>
        <authorList>
            <person name="Oh H.-M."/>
            <person name="Kwon K.K."/>
            <person name="Park M.J."/>
            <person name="Yang S.-H."/>
        </authorList>
    </citation>
    <scope>NUCLEOTIDE SEQUENCE [LARGE SCALE GENOMIC DNA]</scope>
    <source>
        <strain evidence="1 2">MEBiC05379</strain>
    </source>
</reference>
<comment type="caution">
    <text evidence="1">The sequence shown here is derived from an EMBL/GenBank/DDBJ whole genome shotgun (WGS) entry which is preliminary data.</text>
</comment>
<protein>
    <submittedName>
        <fullName evidence="1">DUF4251 domain-containing protein</fullName>
    </submittedName>
</protein>
<accession>A0ABU7XXV5</accession>
<dbReference type="InterPro" id="IPR025347">
    <property type="entry name" value="DUF4251"/>
</dbReference>
<sequence>MKPLYFFIGIGIMVIFSCKSKSAATQVEIDALNTIVKKQMFRIDSDWAYPQVTNAMQQVLNSGLMQPGSSANAISLIGNDNFLTISKDSISSFLPYFGERQMQVAYNGGDSAIQFNGVFEDYEVVHNKDNSYNISFQAKSNSENFQVFIKLYPNLKAHMTLNGNSRLTIRYSGSLELIE</sequence>
<evidence type="ECO:0000313" key="1">
    <source>
        <dbReference type="EMBL" id="MEF3835553.1"/>
    </source>
</evidence>
<dbReference type="PROSITE" id="PS51257">
    <property type="entry name" value="PROKAR_LIPOPROTEIN"/>
    <property type="match status" value="1"/>
</dbReference>
<evidence type="ECO:0000313" key="2">
    <source>
        <dbReference type="Proteomes" id="UP001337305"/>
    </source>
</evidence>
<gene>
    <name evidence="1" type="ORF">N1F79_20680</name>
</gene>
<dbReference type="Proteomes" id="UP001337305">
    <property type="component" value="Unassembled WGS sequence"/>
</dbReference>
<organism evidence="1 2">
    <name type="scientific">Flavivirga spongiicola</name>
    <dbReference type="NCBI Taxonomy" id="421621"/>
    <lineage>
        <taxon>Bacteria</taxon>
        <taxon>Pseudomonadati</taxon>
        <taxon>Bacteroidota</taxon>
        <taxon>Flavobacteriia</taxon>
        <taxon>Flavobacteriales</taxon>
        <taxon>Flavobacteriaceae</taxon>
        <taxon>Flavivirga</taxon>
    </lineage>
</organism>